<feature type="compositionally biased region" description="Basic and acidic residues" evidence="1">
    <location>
        <begin position="401"/>
        <end position="413"/>
    </location>
</feature>
<dbReference type="InterPro" id="IPR056506">
    <property type="entry name" value="iHD-CE"/>
</dbReference>
<dbReference type="InterPro" id="IPR036890">
    <property type="entry name" value="HATPase_C_sf"/>
</dbReference>
<evidence type="ECO:0000256" key="1">
    <source>
        <dbReference type="SAM" id="MobiDB-lite"/>
    </source>
</evidence>
<dbReference type="SUPFAM" id="SSF55874">
    <property type="entry name" value="ATPase domain of HSP90 chaperone/DNA topoisomerase II/histidine kinase"/>
    <property type="match status" value="1"/>
</dbReference>
<comment type="caution">
    <text evidence="4">The sequence shown here is derived from an EMBL/GenBank/DDBJ whole genome shotgun (WGS) entry which is preliminary data.</text>
</comment>
<organism evidence="4 5">
    <name type="scientific">Streptomyces capitiformicae</name>
    <dbReference type="NCBI Taxonomy" id="2014920"/>
    <lineage>
        <taxon>Bacteria</taxon>
        <taxon>Bacillati</taxon>
        <taxon>Actinomycetota</taxon>
        <taxon>Actinomycetes</taxon>
        <taxon>Kitasatosporales</taxon>
        <taxon>Streptomycetaceae</taxon>
        <taxon>Streptomyces</taxon>
    </lineage>
</organism>
<dbReference type="EMBL" id="BNAT01000008">
    <property type="protein sequence ID" value="GHH87561.1"/>
    <property type="molecule type" value="Genomic_DNA"/>
</dbReference>
<feature type="domain" description="wHTH-Hsp90 Na associated" evidence="3">
    <location>
        <begin position="1060"/>
        <end position="1110"/>
    </location>
</feature>
<name>A0A919GN51_9ACTN</name>
<dbReference type="PRINTS" id="PR00775">
    <property type="entry name" value="HEATSHOCK90"/>
</dbReference>
<feature type="domain" description="wHTH-Hsp90 Na associated" evidence="3">
    <location>
        <begin position="996"/>
        <end position="1048"/>
    </location>
</feature>
<dbReference type="Gene3D" id="3.30.565.10">
    <property type="entry name" value="Histidine kinase-like ATPase, C-terminal domain"/>
    <property type="match status" value="1"/>
</dbReference>
<feature type="domain" description="wHTH-Hsp90 Na associated" evidence="3">
    <location>
        <begin position="1252"/>
        <end position="1302"/>
    </location>
</feature>
<reference evidence="4" key="1">
    <citation type="journal article" date="2014" name="Int. J. Syst. Evol. Microbiol.">
        <title>Complete genome sequence of Corynebacterium casei LMG S-19264T (=DSM 44701T), isolated from a smear-ripened cheese.</title>
        <authorList>
            <consortium name="US DOE Joint Genome Institute (JGI-PGF)"/>
            <person name="Walter F."/>
            <person name="Albersmeier A."/>
            <person name="Kalinowski J."/>
            <person name="Ruckert C."/>
        </authorList>
    </citation>
    <scope>NUCLEOTIDE SEQUENCE</scope>
    <source>
        <strain evidence="4">CGMCC 4.7403</strain>
    </source>
</reference>
<evidence type="ECO:0000259" key="2">
    <source>
        <dbReference type="Pfam" id="PF24401"/>
    </source>
</evidence>
<evidence type="ECO:0000313" key="5">
    <source>
        <dbReference type="Proteomes" id="UP000603227"/>
    </source>
</evidence>
<evidence type="ECO:0000259" key="3">
    <source>
        <dbReference type="Pfam" id="PF24410"/>
    </source>
</evidence>
<dbReference type="InterPro" id="IPR056507">
    <property type="entry name" value="wHTH-HSP90_Na-assoc"/>
</dbReference>
<gene>
    <name evidence="4" type="ORF">GCM10017771_29250</name>
</gene>
<proteinExistence type="predicted"/>
<sequence length="1327" mass="146203">MTERGGTNNSIGGGEFHGRLTQAHTVTEYHSHYYSPPRPAADEAPATLHPWVEAVDMSKLWASLPEGREPGPMTAAARAIVAELAVLHDDDEREFADDPWWDRAFAHRFLREIGRLTGREKGLGWDFHPAEVMLLTLTPFLSQTLWVRMAAERVHVRPTELRDSAAQGERAAFLKFADDRHDRLVRRATAGLPGRPGAESDIGWWLFHQWLDHDPRAGRERREAYDALVARLPLHGPHSGDHVRDGFDWENADRLLHAMRLPLAETCRPENLKLLGTSVNVGGIGPYEPQKIRLRRLALLLTAARACALDLPALPDDLVENLGIPERVDLTGFRDTTLRRATWNDEHGTMVLDAADCRHVAVLESLREHAAHVDELLHDIHSVARASEALKPLRALPQRASAERVRPAKKDDGSPALGNYGKFHVDPRRVQNLLIGDTLYRRPGLAIRELYQNALDACRYRKARNAYRAQQHGEAPDDWTGKITFEQVTTTGRPYLECRDNGIGMGESELLRVFARAGTRFTDLTDVRNELSDWEAANISMYPVSRFGIGVLSYFMIADEIEVTTRKLLENGDPGPCCKVAIYGPHQLFRITKCTDLKEPGTKVRLFLREEAPSCVEELTRLLGLAEFETTAEHGVLWERWPAGEFRPRRQPSSPDRESFNAHGVLVPGPVQENGDAPAVIWCESGGAVLVDGILTTPIQEAGVIDGLDGRGARFRSYPSRPRSGMYGAVVNLTGKRVPKLSVDRLQILSDVSEDVEELLRGAAGTLVASRSELLDTNWISRVASTHLKIADIIVESAMAADLELRLPGGRTFRPAEIGYVPDDVEIIAWSKGQGKVDALPNHVLLWRLLAHREAGPLMELVPELREVSRVLAARPSDYLLWDTEGKAQVTPGQVLAAATTTGRPAREVATRARELGMGGPEPGDYPKGDPDPIDRILLSSDLDGIPPWLATGDAVTRQHLLRAHVRLGVGIGAVAARMAKYGFDVSQAGELPDRPSAVVLRLLLGDGDGGAWLDDGTEVPPGHVLYVAERTGLPVADVCRELRAYGLTVIDPPGRRGELDLRLLSRQCDGRPQWWDIGEEVAFRDVRSAARRCGTTTEVVISTLTAYGLRPQAPRLTELTATDRTLLGFGPDEGLEHGWTPPISRSFADIWEIVRNQELSPAAVMDRLRELGVDCPLVFPEHPTADDSALLDPDLALWVGRSTGHTDVGVVDLLVVARRVGRTVSEVAARLTSYRFRLARHEAVDPDGLHDALILLSSRLDGADPWLDREDPVPLGHLCGASTALGITIPEAAARLRDLGYDVPDVTGTIHAALARLPRPSPPPDR</sequence>
<keyword evidence="5" id="KW-1185">Reference proteome</keyword>
<feature type="domain" description="iHD-CE" evidence="2">
    <location>
        <begin position="51"/>
        <end position="408"/>
    </location>
</feature>
<dbReference type="InterPro" id="IPR020575">
    <property type="entry name" value="Hsp90_N"/>
</dbReference>
<dbReference type="Pfam" id="PF24410">
    <property type="entry name" value="wHTH-HSP90_Na-assoc"/>
    <property type="match status" value="4"/>
</dbReference>
<accession>A0A919GN51</accession>
<evidence type="ECO:0000313" key="4">
    <source>
        <dbReference type="EMBL" id="GHH87561.1"/>
    </source>
</evidence>
<reference evidence="4" key="2">
    <citation type="submission" date="2020-09" db="EMBL/GenBank/DDBJ databases">
        <authorList>
            <person name="Sun Q."/>
            <person name="Zhou Y."/>
        </authorList>
    </citation>
    <scope>NUCLEOTIDE SEQUENCE</scope>
    <source>
        <strain evidence="4">CGMCC 4.7403</strain>
    </source>
</reference>
<protein>
    <submittedName>
        <fullName evidence="4">Uncharacterized protein</fullName>
    </submittedName>
</protein>
<feature type="domain" description="wHTH-Hsp90 Na associated" evidence="3">
    <location>
        <begin position="930"/>
        <end position="984"/>
    </location>
</feature>
<dbReference type="Pfam" id="PF24401">
    <property type="entry name" value="iHD-CE"/>
    <property type="match status" value="1"/>
</dbReference>
<dbReference type="Proteomes" id="UP000603227">
    <property type="component" value="Unassembled WGS sequence"/>
</dbReference>
<feature type="region of interest" description="Disordered" evidence="1">
    <location>
        <begin position="398"/>
        <end position="420"/>
    </location>
</feature>
<dbReference type="RefSeq" id="WP_189782869.1">
    <property type="nucleotide sequence ID" value="NZ_BNAT01000008.1"/>
</dbReference>